<protein>
    <submittedName>
        <fullName evidence="3">Glucose-6-phosphate dehydrogenase assembly protein OpcA</fullName>
    </submittedName>
</protein>
<feature type="domain" description="Glucose-6-phosphate dehydrogenase assembly protein OpcA C-terminal" evidence="2">
    <location>
        <begin position="167"/>
        <end position="296"/>
    </location>
</feature>
<dbReference type="PANTHER" id="PTHR38658:SF1">
    <property type="entry name" value="OXPP CYCLE PROTEIN OPCA-RELATED"/>
    <property type="match status" value="1"/>
</dbReference>
<sequence length="303" mass="32415">MMKKISHTTSARLARRLNELRGEGTYALGKVLNLIAVVVDDDGVRAVVDSALAVAEAHPLRIIVVLPDATDDGDARLDAEILGNEDVGPAEVVILRPFNGAGTSRVSLVTPLLLPDAPVFTWWVQEAPTCPTDRTLGQIASRRITNANAADNPLGALKELAAKREAGDTDINWAGITIWRSQLAALLNEGPHEDVEHAEVGGNTGRVGSHMLAAWLRLRLGVPVELTHTDTPGIEYAILHRPSGPLSISRPSDGDIAVLGRPGRSDLQISMPMRSLQSQLIEELRTVGEDSEFAVVLAAIAED</sequence>
<dbReference type="EMBL" id="JASPDQ010000002">
    <property type="protein sequence ID" value="MDK8601124.1"/>
    <property type="molecule type" value="Genomic_DNA"/>
</dbReference>
<evidence type="ECO:0000259" key="2">
    <source>
        <dbReference type="Pfam" id="PF20171"/>
    </source>
</evidence>
<dbReference type="InterPro" id="IPR004555">
    <property type="entry name" value="G6PDH_assembly_OpcA"/>
</dbReference>
<dbReference type="Pfam" id="PF10128">
    <property type="entry name" value="OpcA_G6PD_assem"/>
    <property type="match status" value="1"/>
</dbReference>
<evidence type="ECO:0000313" key="3">
    <source>
        <dbReference type="EMBL" id="MDK8601124.1"/>
    </source>
</evidence>
<dbReference type="InterPro" id="IPR046802">
    <property type="entry name" value="OpcA_G6PD_C"/>
</dbReference>
<dbReference type="Proteomes" id="UP001225576">
    <property type="component" value="Unassembled WGS sequence"/>
</dbReference>
<dbReference type="Pfam" id="PF20171">
    <property type="entry name" value="OpcA_G6PD_C"/>
    <property type="match status" value="1"/>
</dbReference>
<dbReference type="InterPro" id="IPR046801">
    <property type="entry name" value="OpcA_G6PD_N"/>
</dbReference>
<dbReference type="RefSeq" id="WP_068538292.1">
    <property type="nucleotide sequence ID" value="NZ_CALTZF010000001.1"/>
</dbReference>
<evidence type="ECO:0000313" key="4">
    <source>
        <dbReference type="Proteomes" id="UP001225576"/>
    </source>
</evidence>
<reference evidence="3" key="1">
    <citation type="submission" date="2023-05" db="EMBL/GenBank/DDBJ databases">
        <title>Genomic Catalog of Human Bladder Bacteria.</title>
        <authorList>
            <person name="Du J."/>
        </authorList>
    </citation>
    <scope>NUCLEOTIDE SEQUENCE</scope>
    <source>
        <strain evidence="3">UMB1304A</strain>
    </source>
</reference>
<name>A0AAW6ZHI5_9ACTO</name>
<proteinExistence type="predicted"/>
<dbReference type="AlphaFoldDB" id="A0AAW6ZHI5"/>
<evidence type="ECO:0000259" key="1">
    <source>
        <dbReference type="Pfam" id="PF10128"/>
    </source>
</evidence>
<dbReference type="PANTHER" id="PTHR38658">
    <property type="entry name" value="OXPP CYCLE PROTEIN OPCA-RELATED"/>
    <property type="match status" value="1"/>
</dbReference>
<comment type="caution">
    <text evidence="3">The sequence shown here is derived from an EMBL/GenBank/DDBJ whole genome shotgun (WGS) entry which is preliminary data.</text>
</comment>
<feature type="domain" description="Glucose-6-phosphate dehydrogenase assembly protein OpcA N-terminal" evidence="1">
    <location>
        <begin position="53"/>
        <end position="161"/>
    </location>
</feature>
<accession>A0AAW6ZHI5</accession>
<organism evidence="3 4">
    <name type="scientific">Trueperella bernardiae</name>
    <dbReference type="NCBI Taxonomy" id="59561"/>
    <lineage>
        <taxon>Bacteria</taxon>
        <taxon>Bacillati</taxon>
        <taxon>Actinomycetota</taxon>
        <taxon>Actinomycetes</taxon>
        <taxon>Actinomycetales</taxon>
        <taxon>Actinomycetaceae</taxon>
        <taxon>Trueperella</taxon>
    </lineage>
</organism>
<gene>
    <name evidence="3" type="ORF">QP858_01435</name>
</gene>